<evidence type="ECO:0000256" key="1">
    <source>
        <dbReference type="SAM" id="MobiDB-lite"/>
    </source>
</evidence>
<dbReference type="KEGG" id="rau:MC5_03705"/>
<dbReference type="AlphaFoldDB" id="H8K724"/>
<protein>
    <submittedName>
        <fullName evidence="2">2-octaprenyl-6-methoxyphenyl hydroxylase</fullName>
    </submittedName>
</protein>
<evidence type="ECO:0000313" key="3">
    <source>
        <dbReference type="Proteomes" id="UP000007589"/>
    </source>
</evidence>
<dbReference type="Proteomes" id="UP000007589">
    <property type="component" value="Chromosome"/>
</dbReference>
<dbReference type="EMBL" id="CP003338">
    <property type="protein sequence ID" value="AFC71067.1"/>
    <property type="molecule type" value="Genomic_DNA"/>
</dbReference>
<sequence length="55" mass="6094">MSKENLSSKSSINVPEEVVKNAAEDNKLKSSINTSERVEPLEAAQTKASEYPEER</sequence>
<evidence type="ECO:0000313" key="2">
    <source>
        <dbReference type="EMBL" id="AFC71067.1"/>
    </source>
</evidence>
<reference evidence="3" key="1">
    <citation type="submission" date="2012-02" db="EMBL/GenBank/DDBJ databases">
        <title>Complete genome sequence of Rickettsia australis strain Cutlack.</title>
        <authorList>
            <person name="Johnson S.L."/>
            <person name="Munk A.C."/>
            <person name="Han S."/>
            <person name="Bruce D.C."/>
            <person name="Dasch G.A."/>
        </authorList>
    </citation>
    <scope>NUCLEOTIDE SEQUENCE [LARGE SCALE GENOMIC DNA]</scope>
    <source>
        <strain evidence="3">Cutlack</strain>
    </source>
</reference>
<feature type="compositionally biased region" description="Polar residues" evidence="1">
    <location>
        <begin position="1"/>
        <end position="13"/>
    </location>
</feature>
<dbReference type="RefSeq" id="WP_014412596.1">
    <property type="nucleotide sequence ID" value="NC_017058.1"/>
</dbReference>
<feature type="region of interest" description="Disordered" evidence="1">
    <location>
        <begin position="1"/>
        <end position="55"/>
    </location>
</feature>
<dbReference type="HOGENOM" id="CLU_2993837_0_0_5"/>
<gene>
    <name evidence="2" type="ordered locus">MC5_03705</name>
</gene>
<dbReference type="OrthoDB" id="9890180at2"/>
<feature type="compositionally biased region" description="Basic and acidic residues" evidence="1">
    <location>
        <begin position="17"/>
        <end position="28"/>
    </location>
</feature>
<proteinExistence type="predicted"/>
<name>H8K724_RICAC</name>
<keyword evidence="3" id="KW-1185">Reference proteome</keyword>
<accession>H8K724</accession>
<organism evidence="2 3">
    <name type="scientific">Rickettsia australis (strain Cutlack)</name>
    <dbReference type="NCBI Taxonomy" id="1105110"/>
    <lineage>
        <taxon>Bacteria</taxon>
        <taxon>Pseudomonadati</taxon>
        <taxon>Pseudomonadota</taxon>
        <taxon>Alphaproteobacteria</taxon>
        <taxon>Rickettsiales</taxon>
        <taxon>Rickettsiaceae</taxon>
        <taxon>Rickettsieae</taxon>
        <taxon>Rickettsia</taxon>
        <taxon>spotted fever group</taxon>
    </lineage>
</organism>